<proteinExistence type="predicted"/>
<organism evidence="1 2">
    <name type="scientific">Gigaspora margarita</name>
    <dbReference type="NCBI Taxonomy" id="4874"/>
    <lineage>
        <taxon>Eukaryota</taxon>
        <taxon>Fungi</taxon>
        <taxon>Fungi incertae sedis</taxon>
        <taxon>Mucoromycota</taxon>
        <taxon>Glomeromycotina</taxon>
        <taxon>Glomeromycetes</taxon>
        <taxon>Diversisporales</taxon>
        <taxon>Gigasporaceae</taxon>
        <taxon>Gigaspora</taxon>
    </lineage>
</organism>
<comment type="caution">
    <text evidence="1">The sequence shown here is derived from an EMBL/GenBank/DDBJ whole genome shotgun (WGS) entry which is preliminary data.</text>
</comment>
<evidence type="ECO:0000313" key="1">
    <source>
        <dbReference type="EMBL" id="CAG8851727.1"/>
    </source>
</evidence>
<protein>
    <submittedName>
        <fullName evidence="1">24647_t:CDS:1</fullName>
    </submittedName>
</protein>
<dbReference type="Proteomes" id="UP000789901">
    <property type="component" value="Unassembled WGS sequence"/>
</dbReference>
<feature type="non-terminal residue" evidence="1">
    <location>
        <position position="70"/>
    </location>
</feature>
<dbReference type="EMBL" id="CAJVQB010107559">
    <property type="protein sequence ID" value="CAG8851727.1"/>
    <property type="molecule type" value="Genomic_DNA"/>
</dbReference>
<reference evidence="1 2" key="1">
    <citation type="submission" date="2021-06" db="EMBL/GenBank/DDBJ databases">
        <authorList>
            <person name="Kallberg Y."/>
            <person name="Tangrot J."/>
            <person name="Rosling A."/>
        </authorList>
    </citation>
    <scope>NUCLEOTIDE SEQUENCE [LARGE SCALE GENOMIC DNA]</scope>
    <source>
        <strain evidence="1 2">120-4 pot B 10/14</strain>
    </source>
</reference>
<feature type="non-terminal residue" evidence="1">
    <location>
        <position position="1"/>
    </location>
</feature>
<keyword evidence="2" id="KW-1185">Reference proteome</keyword>
<accession>A0ABN7XA11</accession>
<name>A0ABN7XA11_GIGMA</name>
<sequence length="70" mass="8044">SITDDGSNTNYKFFLIYLLCGKLGNFLNNYYQCEICINAFGLGSKVLTEEYSNSTCKKNKQLLFLKKEIK</sequence>
<gene>
    <name evidence="1" type="ORF">GMARGA_LOCUS40884</name>
</gene>
<evidence type="ECO:0000313" key="2">
    <source>
        <dbReference type="Proteomes" id="UP000789901"/>
    </source>
</evidence>